<protein>
    <submittedName>
        <fullName evidence="1">Uncharacterized protein</fullName>
    </submittedName>
</protein>
<organism evidence="1">
    <name type="scientific">Siphoviridae sp. ct5co22</name>
    <dbReference type="NCBI Taxonomy" id="2826294"/>
    <lineage>
        <taxon>Viruses</taxon>
        <taxon>Duplodnaviria</taxon>
        <taxon>Heunggongvirae</taxon>
        <taxon>Uroviricota</taxon>
        <taxon>Caudoviricetes</taxon>
    </lineage>
</organism>
<name>A0A8S5QV91_9CAUD</name>
<reference evidence="1" key="1">
    <citation type="journal article" date="2021" name="Proc. Natl. Acad. Sci. U.S.A.">
        <title>A Catalog of Tens of Thousands of Viruses from Human Metagenomes Reveals Hidden Associations with Chronic Diseases.</title>
        <authorList>
            <person name="Tisza M.J."/>
            <person name="Buck C.B."/>
        </authorList>
    </citation>
    <scope>NUCLEOTIDE SEQUENCE</scope>
    <source>
        <strain evidence="1">Ct5co22</strain>
    </source>
</reference>
<accession>A0A8S5QV91</accession>
<dbReference type="EMBL" id="BK015735">
    <property type="protein sequence ID" value="DAE22621.1"/>
    <property type="molecule type" value="Genomic_DNA"/>
</dbReference>
<sequence length="108" mass="12457">MLNEQEINAWIARLETEESSWSNYEKLAVLYTIRGRNVNQDSVQRPIMYSAAAAPDEVMQYGDTEFLQSIVGKSPDKLWPIMDELMDALMVTNRKVYNSVLAKIRRIS</sequence>
<proteinExistence type="predicted"/>
<evidence type="ECO:0000313" key="1">
    <source>
        <dbReference type="EMBL" id="DAE22621.1"/>
    </source>
</evidence>